<reference evidence="1 2" key="1">
    <citation type="journal article" date="2024" name="Chem. Sci.">
        <title>Discovery of megapolipeptins by genome mining of a Burkholderiales bacteria collection.</title>
        <authorList>
            <person name="Paulo B.S."/>
            <person name="Recchia M.J.J."/>
            <person name="Lee S."/>
            <person name="Fergusson C.H."/>
            <person name="Romanowski S.B."/>
            <person name="Hernandez A."/>
            <person name="Krull N."/>
            <person name="Liu D.Y."/>
            <person name="Cavanagh H."/>
            <person name="Bos A."/>
            <person name="Gray C.A."/>
            <person name="Murphy B.T."/>
            <person name="Linington R.G."/>
            <person name="Eustaquio A.S."/>
        </authorList>
    </citation>
    <scope>NUCLEOTIDE SEQUENCE [LARGE SCALE GENOMIC DNA]</scope>
    <source>
        <strain evidence="1 2">RL18-126-BIB-B</strain>
    </source>
</reference>
<keyword evidence="2" id="KW-1185">Reference proteome</keyword>
<evidence type="ECO:0000313" key="1">
    <source>
        <dbReference type="EMBL" id="MFM0103828.1"/>
    </source>
</evidence>
<gene>
    <name evidence="1" type="ORF">PQR01_10165</name>
</gene>
<sequence length="487" mass="52568">MASASFTRRAFVKGTASAIALASLPKLSIGATPTVIRLEWQAFKTTPHYASFLNAVRTMKNTSNSSQPNSWQYWVNVHLNYCPHSVANFLTWHRGYIYYFEQQLRTVSGDSRLVLPYWDYYTYPVIPSEFTDPASGNPLYVSRVNTNVYQALDLSPFGSGVTNFQRGLSNAFEPALENAPHNPVHDIIGSYMGDISTAPVDPIFYLHHCNLDRLWNAWSRRSTSKVPAAGTSYWNGSFTYAGGLTMAKSRTRTTTGLGYDYANDTTPTALPPQAQEGRIMRVQAQTMAIQARPPLATLTMTPPRSVSSTRESLGGVRGVSLGASSVSAVIPLQAASTTTLQDVLVSSPAVGLSESSTAAPASSQAVTPTAKSFPYVKLVLDGVKIAQAAKAGGFFYNVYLNLPATGDVDAVKGQYFVGTLGAFQISTAAHHGKNMIDYDVTDLLAQQGVTKLPQIVVSFVRINAAVSPRGDAVAIQEIRLELGTDAP</sequence>
<name>A0ACC7NAX2_9BURK</name>
<evidence type="ECO:0000313" key="2">
    <source>
        <dbReference type="Proteomes" id="UP001629235"/>
    </source>
</evidence>
<protein>
    <submittedName>
        <fullName evidence="1">Tyrosinase family protein</fullName>
    </submittedName>
</protein>
<comment type="caution">
    <text evidence="1">The sequence shown here is derived from an EMBL/GenBank/DDBJ whole genome shotgun (WGS) entry which is preliminary data.</text>
</comment>
<dbReference type="EMBL" id="JAQQDW010000015">
    <property type="protein sequence ID" value="MFM0103828.1"/>
    <property type="molecule type" value="Genomic_DNA"/>
</dbReference>
<dbReference type="Proteomes" id="UP001629235">
    <property type="component" value="Unassembled WGS sequence"/>
</dbReference>
<organism evidence="1 2">
    <name type="scientific">Paraburkholderia rhynchosiae</name>
    <dbReference type="NCBI Taxonomy" id="487049"/>
    <lineage>
        <taxon>Bacteria</taxon>
        <taxon>Pseudomonadati</taxon>
        <taxon>Pseudomonadota</taxon>
        <taxon>Betaproteobacteria</taxon>
        <taxon>Burkholderiales</taxon>
        <taxon>Burkholderiaceae</taxon>
        <taxon>Paraburkholderia</taxon>
    </lineage>
</organism>
<accession>A0ACC7NAX2</accession>
<proteinExistence type="predicted"/>